<dbReference type="PANTHER" id="PTHR43033:SF1">
    <property type="entry name" value="TRNA(ILE)-LYSIDINE SYNTHASE-RELATED"/>
    <property type="match status" value="1"/>
</dbReference>
<dbReference type="PANTHER" id="PTHR43033">
    <property type="entry name" value="TRNA(ILE)-LYSIDINE SYNTHASE-RELATED"/>
    <property type="match status" value="1"/>
</dbReference>
<accession>A0A838XTA7</accession>
<protein>
    <recommendedName>
        <fullName evidence="6">tRNA(Ile)-lysidine synthase</fullName>
        <ecNumber evidence="6">6.3.4.19</ecNumber>
    </recommendedName>
    <alternativeName>
        <fullName evidence="6">tRNA(Ile)-2-lysyl-cytidine synthase</fullName>
    </alternativeName>
    <alternativeName>
        <fullName evidence="6">tRNA(Ile)-lysidine synthetase</fullName>
    </alternativeName>
</protein>
<dbReference type="CDD" id="cd01992">
    <property type="entry name" value="TilS_N"/>
    <property type="match status" value="1"/>
</dbReference>
<dbReference type="GO" id="GO:0032267">
    <property type="term" value="F:tRNA(Ile)-lysidine synthase activity"/>
    <property type="evidence" value="ECO:0007669"/>
    <property type="project" value="UniProtKB-EC"/>
</dbReference>
<dbReference type="Pfam" id="PF01171">
    <property type="entry name" value="ATP_bind_3"/>
    <property type="match status" value="1"/>
</dbReference>
<proteinExistence type="inferred from homology"/>
<evidence type="ECO:0000256" key="1">
    <source>
        <dbReference type="ARBA" id="ARBA00022598"/>
    </source>
</evidence>
<organism evidence="8 9">
    <name type="scientific">Stappia taiwanensis</name>
    <dbReference type="NCBI Taxonomy" id="992267"/>
    <lineage>
        <taxon>Bacteria</taxon>
        <taxon>Pseudomonadati</taxon>
        <taxon>Pseudomonadota</taxon>
        <taxon>Alphaproteobacteria</taxon>
        <taxon>Hyphomicrobiales</taxon>
        <taxon>Stappiaceae</taxon>
        <taxon>Stappia</taxon>
    </lineage>
</organism>
<comment type="similarity">
    <text evidence="6">Belongs to the tRNA(Ile)-lysidine synthase family.</text>
</comment>
<dbReference type="Proteomes" id="UP000559404">
    <property type="component" value="Unassembled WGS sequence"/>
</dbReference>
<gene>
    <name evidence="6 8" type="primary">tilS</name>
    <name evidence="8" type="ORF">H1W37_11495</name>
</gene>
<evidence type="ECO:0000256" key="2">
    <source>
        <dbReference type="ARBA" id="ARBA00022694"/>
    </source>
</evidence>
<feature type="binding site" evidence="6">
    <location>
        <begin position="33"/>
        <end position="38"/>
    </location>
    <ligand>
        <name>ATP</name>
        <dbReference type="ChEBI" id="CHEBI:30616"/>
    </ligand>
</feature>
<evidence type="ECO:0000259" key="7">
    <source>
        <dbReference type="Pfam" id="PF01171"/>
    </source>
</evidence>
<comment type="domain">
    <text evidence="6">The N-terminal region contains the highly conserved SGGXDS motif, predicted to be a P-loop motif involved in ATP binding.</text>
</comment>
<dbReference type="HAMAP" id="MF_01161">
    <property type="entry name" value="tRNA_Ile_lys_synt"/>
    <property type="match status" value="1"/>
</dbReference>
<comment type="function">
    <text evidence="6">Ligates lysine onto the cytidine present at position 34 of the AUA codon-specific tRNA(Ile) that contains the anticodon CAU, in an ATP-dependent manner. Cytidine is converted to lysidine, thus changing the amino acid specificity of the tRNA from methionine to isoleucine.</text>
</comment>
<sequence length="453" mass="48780">MAAPDAARPVDADEAGRLFQPLTGYRRIALAVSGGSDSLALLVLVARWRAALADGPDIHVFTVDHRLRPEARDEAAHVVAVAARFGLPARVLRWTGPKPSANRQAAARAARRDLLCAGLRDIGGDALVLAHHLDDQAETFLLRLARGSGVYGLSAMQPSGRWQDVAVLRPLLEIDKARLTASLRQAGIDWHEDPSNASDAYARVRMRALMPQLAGEGLSPRRLAETARRLSGAAEALDHAVAMALATAGTVHPAGVVCLDLAPLAELPQEVLLRLVATVLLQVTGAAYPPRLERLTRLVETLGGAEQVQATLAGAVLRRQNGALFIWRERGRDGVTERIEARPCSFIWDGRFAVTGTGAGRLRIRALAEVPGARAQMTWPEGWPRAAFDTAPVVDFYAERAGKDDVKGATDAPYCPGLSAHLPPQGLDLRPLIRFARPDRPKNSLNSLHSPRI</sequence>
<keyword evidence="1 6" id="KW-0436">Ligase</keyword>
<feature type="domain" description="tRNA(Ile)-lysidine/2-thiocytidine synthase N-terminal" evidence="7">
    <location>
        <begin position="28"/>
        <end position="208"/>
    </location>
</feature>
<evidence type="ECO:0000313" key="8">
    <source>
        <dbReference type="EMBL" id="MBA4612281.1"/>
    </source>
</evidence>
<dbReference type="EMBL" id="JACEON010000010">
    <property type="protein sequence ID" value="MBA4612281.1"/>
    <property type="molecule type" value="Genomic_DNA"/>
</dbReference>
<dbReference type="GO" id="GO:0006400">
    <property type="term" value="P:tRNA modification"/>
    <property type="evidence" value="ECO:0007669"/>
    <property type="project" value="UniProtKB-UniRule"/>
</dbReference>
<dbReference type="GO" id="GO:0005524">
    <property type="term" value="F:ATP binding"/>
    <property type="evidence" value="ECO:0007669"/>
    <property type="project" value="UniProtKB-UniRule"/>
</dbReference>
<keyword evidence="3 6" id="KW-0547">Nucleotide-binding</keyword>
<evidence type="ECO:0000256" key="3">
    <source>
        <dbReference type="ARBA" id="ARBA00022741"/>
    </source>
</evidence>
<dbReference type="EC" id="6.3.4.19" evidence="6"/>
<keyword evidence="6" id="KW-0963">Cytoplasm</keyword>
<keyword evidence="9" id="KW-1185">Reference proteome</keyword>
<dbReference type="InterPro" id="IPR011063">
    <property type="entry name" value="TilS/TtcA_N"/>
</dbReference>
<dbReference type="InterPro" id="IPR012094">
    <property type="entry name" value="tRNA_Ile_lys_synt"/>
</dbReference>
<reference evidence="8 9" key="2">
    <citation type="submission" date="2020-08" db="EMBL/GenBank/DDBJ databases">
        <title>Stappia taiwanensis sp. nov., isolated from a coastal thermal spring.</title>
        <authorList>
            <person name="Kampfer P."/>
        </authorList>
    </citation>
    <scope>NUCLEOTIDE SEQUENCE [LARGE SCALE GENOMIC DNA]</scope>
    <source>
        <strain evidence="8 9">DSM 23284</strain>
    </source>
</reference>
<dbReference type="NCBIfam" id="TIGR02432">
    <property type="entry name" value="lysidine_TilS_N"/>
    <property type="match status" value="1"/>
</dbReference>
<dbReference type="Gene3D" id="3.40.50.620">
    <property type="entry name" value="HUPs"/>
    <property type="match status" value="1"/>
</dbReference>
<dbReference type="GO" id="GO:0005737">
    <property type="term" value="C:cytoplasm"/>
    <property type="evidence" value="ECO:0007669"/>
    <property type="project" value="UniProtKB-SubCell"/>
</dbReference>
<comment type="catalytic activity">
    <reaction evidence="5 6">
        <text>cytidine(34) in tRNA(Ile2) + L-lysine + ATP = lysidine(34) in tRNA(Ile2) + AMP + diphosphate + H(+)</text>
        <dbReference type="Rhea" id="RHEA:43744"/>
        <dbReference type="Rhea" id="RHEA-COMP:10625"/>
        <dbReference type="Rhea" id="RHEA-COMP:10670"/>
        <dbReference type="ChEBI" id="CHEBI:15378"/>
        <dbReference type="ChEBI" id="CHEBI:30616"/>
        <dbReference type="ChEBI" id="CHEBI:32551"/>
        <dbReference type="ChEBI" id="CHEBI:33019"/>
        <dbReference type="ChEBI" id="CHEBI:82748"/>
        <dbReference type="ChEBI" id="CHEBI:83665"/>
        <dbReference type="ChEBI" id="CHEBI:456215"/>
        <dbReference type="EC" id="6.3.4.19"/>
    </reaction>
</comment>
<evidence type="ECO:0000313" key="9">
    <source>
        <dbReference type="Proteomes" id="UP000559404"/>
    </source>
</evidence>
<dbReference type="RefSeq" id="WP_181760486.1">
    <property type="nucleotide sequence ID" value="NZ_BMCR01000009.1"/>
</dbReference>
<dbReference type="AlphaFoldDB" id="A0A838XTA7"/>
<comment type="subcellular location">
    <subcellularLocation>
        <location evidence="6">Cytoplasm</location>
    </subcellularLocation>
</comment>
<dbReference type="InterPro" id="IPR012795">
    <property type="entry name" value="tRNA_Ile_lys_synt_N"/>
</dbReference>
<reference evidence="8 9" key="1">
    <citation type="submission" date="2020-07" db="EMBL/GenBank/DDBJ databases">
        <authorList>
            <person name="Li M."/>
        </authorList>
    </citation>
    <scope>NUCLEOTIDE SEQUENCE [LARGE SCALE GENOMIC DNA]</scope>
    <source>
        <strain evidence="8 9">DSM 23284</strain>
    </source>
</reference>
<keyword evidence="4 6" id="KW-0067">ATP-binding</keyword>
<comment type="caution">
    <text evidence="8">The sequence shown here is derived from an EMBL/GenBank/DDBJ whole genome shotgun (WGS) entry which is preliminary data.</text>
</comment>
<keyword evidence="2 6" id="KW-0819">tRNA processing</keyword>
<evidence type="ECO:0000256" key="5">
    <source>
        <dbReference type="ARBA" id="ARBA00048539"/>
    </source>
</evidence>
<evidence type="ECO:0000256" key="4">
    <source>
        <dbReference type="ARBA" id="ARBA00022840"/>
    </source>
</evidence>
<dbReference type="SUPFAM" id="SSF52402">
    <property type="entry name" value="Adenine nucleotide alpha hydrolases-like"/>
    <property type="match status" value="1"/>
</dbReference>
<name>A0A838XTA7_9HYPH</name>
<evidence type="ECO:0000256" key="6">
    <source>
        <dbReference type="HAMAP-Rule" id="MF_01161"/>
    </source>
</evidence>
<dbReference type="InterPro" id="IPR014729">
    <property type="entry name" value="Rossmann-like_a/b/a_fold"/>
</dbReference>